<comment type="caution">
    <text evidence="3">The sequence shown here is derived from an EMBL/GenBank/DDBJ whole genome shotgun (WGS) entry which is preliminary data.</text>
</comment>
<dbReference type="Gene3D" id="1.20.1170.10">
    <property type="match status" value="3"/>
</dbReference>
<dbReference type="RefSeq" id="XP_021886562.1">
    <property type="nucleotide sequence ID" value="XM_022021749.1"/>
</dbReference>
<evidence type="ECO:0000313" key="3">
    <source>
        <dbReference type="EMBL" id="ORZ28889.1"/>
    </source>
</evidence>
<evidence type="ECO:0000256" key="2">
    <source>
        <dbReference type="SAM" id="Phobius"/>
    </source>
</evidence>
<feature type="coiled-coil region" evidence="1">
    <location>
        <begin position="914"/>
        <end position="941"/>
    </location>
</feature>
<feature type="transmembrane region" description="Helical" evidence="2">
    <location>
        <begin position="951"/>
        <end position="969"/>
    </location>
</feature>
<dbReference type="GeneID" id="33563593"/>
<dbReference type="InParanoid" id="A0A1Y2H2T1"/>
<feature type="coiled-coil region" evidence="1">
    <location>
        <begin position="529"/>
        <end position="563"/>
    </location>
</feature>
<keyword evidence="2" id="KW-0812">Transmembrane</keyword>
<feature type="transmembrane region" description="Helical" evidence="2">
    <location>
        <begin position="1271"/>
        <end position="1295"/>
    </location>
</feature>
<dbReference type="OrthoDB" id="3255151at2759"/>
<keyword evidence="4" id="KW-1185">Reference proteome</keyword>
<accession>A0A1Y2H2T1</accession>
<feature type="coiled-coil region" evidence="1">
    <location>
        <begin position="1239"/>
        <end position="1266"/>
    </location>
</feature>
<keyword evidence="2" id="KW-0472">Membrane</keyword>
<dbReference type="EMBL" id="MCFF01000001">
    <property type="protein sequence ID" value="ORZ28889.1"/>
    <property type="molecule type" value="Genomic_DNA"/>
</dbReference>
<gene>
    <name evidence="3" type="ORF">BCR41DRAFT_330392</name>
</gene>
<dbReference type="SUPFAM" id="SSF58100">
    <property type="entry name" value="Bacterial hemolysins"/>
    <property type="match status" value="2"/>
</dbReference>
<feature type="transmembrane region" description="Helical" evidence="2">
    <location>
        <begin position="562"/>
        <end position="582"/>
    </location>
</feature>
<reference evidence="3 4" key="1">
    <citation type="submission" date="2016-07" db="EMBL/GenBank/DDBJ databases">
        <title>Pervasive Adenine N6-methylation of Active Genes in Fungi.</title>
        <authorList>
            <consortium name="DOE Joint Genome Institute"/>
            <person name="Mondo S.J."/>
            <person name="Dannebaum R.O."/>
            <person name="Kuo R.C."/>
            <person name="Labutti K."/>
            <person name="Haridas S."/>
            <person name="Kuo A."/>
            <person name="Salamov A."/>
            <person name="Ahrendt S.R."/>
            <person name="Lipzen A."/>
            <person name="Sullivan W."/>
            <person name="Andreopoulos W.B."/>
            <person name="Clum A."/>
            <person name="Lindquist E."/>
            <person name="Daum C."/>
            <person name="Ramamoorthy G.K."/>
            <person name="Gryganskyi A."/>
            <person name="Culley D."/>
            <person name="Magnuson J.K."/>
            <person name="James T.Y."/>
            <person name="O'Malley M.A."/>
            <person name="Stajich J.E."/>
            <person name="Spatafora J.W."/>
            <person name="Visel A."/>
            <person name="Grigoriev I.V."/>
        </authorList>
    </citation>
    <scope>NUCLEOTIDE SEQUENCE [LARGE SCALE GENOMIC DNA]</scope>
    <source>
        <strain evidence="3 4">NRRL 3116</strain>
    </source>
</reference>
<evidence type="ECO:0000313" key="4">
    <source>
        <dbReference type="Proteomes" id="UP000193648"/>
    </source>
</evidence>
<feature type="transmembrane region" description="Helical" evidence="2">
    <location>
        <begin position="589"/>
        <end position="610"/>
    </location>
</feature>
<keyword evidence="2" id="KW-1133">Transmembrane helix</keyword>
<keyword evidence="1" id="KW-0175">Coiled coil</keyword>
<dbReference type="Proteomes" id="UP000193648">
    <property type="component" value="Unassembled WGS sequence"/>
</dbReference>
<evidence type="ECO:0000256" key="1">
    <source>
        <dbReference type="SAM" id="Coils"/>
    </source>
</evidence>
<name>A0A1Y2H2T1_9FUNG</name>
<sequence>MLSFNDAINQADALHARITNEARRAANAPPLTDAERAASEQARLTAMSSLNSTMALVRGALHAVRGSREAREKKDEPKFPFRANRDVAPQALFSLGSAVSTVSPSFASLSSPVENVKQEMSAEGLKKSTQTLTQMAEAIEPIITSFDQVLVKPYLKNYNASLNTVPVLGIKDNKIMYVETKSNALGSLKDSWALFSSLPQDAEIKPGKNVFLFPFKGDICLAIGQAVWRKLHYKDETDLKKAVDNWPNMYQASWVKVGDNVLPAADLRSVIPFAVLSADRQNIDFHLVVLKADSSMAVLTSDDLINNASFNPLTFGPSKEITTEPKWSRIAYWDNQIVGYDDANNVYNLDVKFSANSFTVSDKTPDTTITELTATEAGLVVARSDGFLYKRLISIPKDADKDATFSWTKWISQDGVTNLGVASPGVILDLNLLTRTLRSRYIEVQTAVYPMVDGIRAFCVTHNYYLQQLQTAADTYNSTTEPEEKKTLAIKQAKGFVVHAQTWSRILSSKIKGCKQEVNIMTDQLKGVHRQLETQLTLLNDKLAGLKKTLETQKDALSKLQAAFWGMVGAMFLGMALAVLGLALGGNPLILTAAGVLFVGGLVAMVTLGIKMGEMARAVSDTEAQIRDVTTAITEMTAIVDSYSDLDTKYGTLNEFWGRMFVDASAIGTMDDATAAQLGMDILVDDSSIGAARDMTTQMGDACLKYLDVLNKQGIKVPDPSASSVTPMFLSLARNVTAAEPKASSEVRDCNAQFHQLVKVGQQCLASGDLPGYEATINQAVLASMATEVAGIEAQVMSGRWFDVASLRSNGSVWGGTSLTAKAIALSISDAAALVDQGSKMNGSLQQVRPYVVSMLQQTIQLGQVVLDWSSRFPEPPTPDKEAEVDALQKKSLANCEAAQSSAAKAKNSFSSFQDEATKYQQDLERNINQAKNDIDGEQSRANSDMNHISVPWYVYLGGVVAVTTYIAVQRSEIQNRLHRTVASLQDNIKKLKELEDSGASFQGSALTWIEMCERVSGNLGTIYNILTALQGQVMENPVFYNQLMKTEWSEIVKDASEVLNVIESSAPATLSAFLMPAGNTMMLARGATMTLAATPSVSNATLVTSLLPDSNLGPKMKDQAASADQVFDQMETLLRLPHLGDIIAYWDETKTKKTTLLNVATQLRTQYVQLAATEYDTIQHLYSLAILQRYRADNVVKGKLPIDAFVKVSLASLTQAYKSANRAASEFARSASDFDFAMRQVNSNIKTIQEKIAKLNVDIETMEKKQRDTIIWLIADIIALSFATAAFLASFGAFGPLTSAVALATRIGLGATATAASIKTVIDSLALADVVMLISTTKDVKRDLEKSAEELAKVQPRFQNVVDGVTAISSSLLQMVSTLSKTLDNIEVLQQFTLTEADVEKIGNAWDIVKNNSQDWMDVVNRQGISPVTFSIRSPNN</sequence>
<protein>
    <submittedName>
        <fullName evidence="3">Uncharacterized protein</fullName>
    </submittedName>
</protein>
<organism evidence="3 4">
    <name type="scientific">Lobosporangium transversale</name>
    <dbReference type="NCBI Taxonomy" id="64571"/>
    <lineage>
        <taxon>Eukaryota</taxon>
        <taxon>Fungi</taxon>
        <taxon>Fungi incertae sedis</taxon>
        <taxon>Mucoromycota</taxon>
        <taxon>Mortierellomycotina</taxon>
        <taxon>Mortierellomycetes</taxon>
        <taxon>Mortierellales</taxon>
        <taxon>Mortierellaceae</taxon>
        <taxon>Lobosporangium</taxon>
    </lineage>
</organism>
<proteinExistence type="predicted"/>